<feature type="chain" id="PRO_5016243133" evidence="2">
    <location>
        <begin position="24"/>
        <end position="572"/>
    </location>
</feature>
<keyword evidence="1 4" id="KW-0378">Hydrolase</keyword>
<protein>
    <submittedName>
        <fullName evidence="4">Hydrolase</fullName>
    </submittedName>
</protein>
<accession>A0A328AC69</accession>
<evidence type="ECO:0000256" key="2">
    <source>
        <dbReference type="SAM" id="SignalP"/>
    </source>
</evidence>
<dbReference type="Gene3D" id="2.60.120.260">
    <property type="entry name" value="Galactose-binding domain-like"/>
    <property type="match status" value="1"/>
</dbReference>
<comment type="caution">
    <text evidence="4">The sequence shown here is derived from an EMBL/GenBank/DDBJ whole genome shotgun (WGS) entry which is preliminary data.</text>
</comment>
<evidence type="ECO:0000313" key="5">
    <source>
        <dbReference type="Proteomes" id="UP000249254"/>
    </source>
</evidence>
<gene>
    <name evidence="4" type="ORF">DJ017_18365</name>
</gene>
<keyword evidence="2" id="KW-0732">Signal</keyword>
<dbReference type="SMART" id="SM00939">
    <property type="entry name" value="PepX_C"/>
    <property type="match status" value="1"/>
</dbReference>
<name>A0A328AC69_9CAUL</name>
<dbReference type="SUPFAM" id="SSF49785">
    <property type="entry name" value="Galactose-binding domain-like"/>
    <property type="match status" value="1"/>
</dbReference>
<dbReference type="InterPro" id="IPR008979">
    <property type="entry name" value="Galactose-bd-like_sf"/>
</dbReference>
<dbReference type="Pfam" id="PF02129">
    <property type="entry name" value="Peptidase_S15"/>
    <property type="match status" value="1"/>
</dbReference>
<evidence type="ECO:0000259" key="3">
    <source>
        <dbReference type="SMART" id="SM00939"/>
    </source>
</evidence>
<dbReference type="RefSeq" id="WP_111530348.1">
    <property type="nucleotide sequence ID" value="NZ_JBHRSG010000003.1"/>
</dbReference>
<proteinExistence type="predicted"/>
<dbReference type="Gene3D" id="1.10.3020.10">
    <property type="entry name" value="alpha-amino acid ester hydrolase ( Helical cap domain)"/>
    <property type="match status" value="1"/>
</dbReference>
<dbReference type="GO" id="GO:0008239">
    <property type="term" value="F:dipeptidyl-peptidase activity"/>
    <property type="evidence" value="ECO:0007669"/>
    <property type="project" value="InterPro"/>
</dbReference>
<dbReference type="InterPro" id="IPR013736">
    <property type="entry name" value="Xaa-Pro_dipept_C"/>
</dbReference>
<dbReference type="Gene3D" id="3.40.50.1820">
    <property type="entry name" value="alpha/beta hydrolase"/>
    <property type="match status" value="1"/>
</dbReference>
<dbReference type="EMBL" id="QFYQ01000002">
    <property type="protein sequence ID" value="RAK51786.1"/>
    <property type="molecule type" value="Genomic_DNA"/>
</dbReference>
<dbReference type="Proteomes" id="UP000249254">
    <property type="component" value="Unassembled WGS sequence"/>
</dbReference>
<sequence length="572" mass="61692">MSVRSKVLMVAAAAWSLAGAAGAAEFGAYKPAPQYDQEVVSSFYLPMRDGVKIAVAVHRPAVNGHAAEGRMAVVWQAGLAIDKAGVGTPKGINALTRYGYVVVQTARRGNGASFGTRRGYEDMTESFDSYEITEWAAAQPWSDGQVGMFGCSNTGEAVMHAISARPPHLKAAWAGCFAWDRFDGHTRGGIIAQFGTGPTRSIAEDMNTPAVEGDETKAELRKAVEEHQASTNLFDLMKSMPYRDSWSPLVMSRFWSEVSMGGVADQVRRSGVALYIQGGWSDDFRTQGLIALANLPGQARMLIGPWRHCRYGDFDILSEQLRFFDHYLKGETTGIEDDAPLHYFRMEGPHGGSWQATRAWPSPAQNTATRYLRAGRLEARAGNGKGDSLTVDYGVTCPPDPESSISLALAVSCHPTTGAKSFAGPVLTHDQEITGHPLADLWITSTAPEADVFAYLEDVAPDGTVTVITDGRQRASLRKLGDAPWNNLGLPWRRSYGEDAEPLKPGEAARVRFDFLACSYVVKKGHRLQVTVAGSDYRQRGAPRVSPAPTLTVLEDAAHASSVSLPLVGGAG</sequence>
<dbReference type="Pfam" id="PF08530">
    <property type="entry name" value="PepX_C"/>
    <property type="match status" value="1"/>
</dbReference>
<feature type="signal peptide" evidence="2">
    <location>
        <begin position="1"/>
        <end position="23"/>
    </location>
</feature>
<feature type="domain" description="Xaa-Pro dipeptidyl-peptidase C-terminal" evidence="3">
    <location>
        <begin position="321"/>
        <end position="564"/>
    </location>
</feature>
<dbReference type="NCBIfam" id="TIGR00976">
    <property type="entry name" value="CocE_NonD"/>
    <property type="match status" value="2"/>
</dbReference>
<dbReference type="InterPro" id="IPR029058">
    <property type="entry name" value="AB_hydrolase_fold"/>
</dbReference>
<dbReference type="OrthoDB" id="9806163at2"/>
<reference evidence="5" key="1">
    <citation type="submission" date="2018-05" db="EMBL/GenBank/DDBJ databases">
        <authorList>
            <person name="Li X."/>
        </authorList>
    </citation>
    <scope>NUCLEOTIDE SEQUENCE [LARGE SCALE GENOMIC DNA]</scope>
    <source>
        <strain evidence="5">LX32</strain>
    </source>
</reference>
<dbReference type="InterPro" id="IPR000383">
    <property type="entry name" value="Xaa-Pro-like_dom"/>
</dbReference>
<dbReference type="SUPFAM" id="SSF53474">
    <property type="entry name" value="alpha/beta-Hydrolases"/>
    <property type="match status" value="1"/>
</dbReference>
<dbReference type="AlphaFoldDB" id="A0A328AC69"/>
<evidence type="ECO:0000313" key="4">
    <source>
        <dbReference type="EMBL" id="RAK51786.1"/>
    </source>
</evidence>
<keyword evidence="5" id="KW-1185">Reference proteome</keyword>
<evidence type="ECO:0000256" key="1">
    <source>
        <dbReference type="ARBA" id="ARBA00022801"/>
    </source>
</evidence>
<organism evidence="4 5">
    <name type="scientific">Phenylobacterium soli</name>
    <dbReference type="NCBI Taxonomy" id="2170551"/>
    <lineage>
        <taxon>Bacteria</taxon>
        <taxon>Pseudomonadati</taxon>
        <taxon>Pseudomonadota</taxon>
        <taxon>Alphaproteobacteria</taxon>
        <taxon>Caulobacterales</taxon>
        <taxon>Caulobacteraceae</taxon>
        <taxon>Phenylobacterium</taxon>
    </lineage>
</organism>
<dbReference type="InterPro" id="IPR005674">
    <property type="entry name" value="CocE/Ser_esterase"/>
</dbReference>